<feature type="transmembrane region" description="Helical" evidence="2">
    <location>
        <begin position="1063"/>
        <end position="1083"/>
    </location>
</feature>
<evidence type="ECO:0000256" key="2">
    <source>
        <dbReference type="SAM" id="Phobius"/>
    </source>
</evidence>
<organism evidence="3 4">
    <name type="scientific">Curvularia kusanoi</name>
    <name type="common">Cochliobolus kusanoi</name>
    <dbReference type="NCBI Taxonomy" id="90978"/>
    <lineage>
        <taxon>Eukaryota</taxon>
        <taxon>Fungi</taxon>
        <taxon>Dikarya</taxon>
        <taxon>Ascomycota</taxon>
        <taxon>Pezizomycotina</taxon>
        <taxon>Dothideomycetes</taxon>
        <taxon>Pleosporomycetidae</taxon>
        <taxon>Pleosporales</taxon>
        <taxon>Pleosporineae</taxon>
        <taxon>Pleosporaceae</taxon>
        <taxon>Curvularia</taxon>
    </lineage>
</organism>
<feature type="transmembrane region" description="Helical" evidence="2">
    <location>
        <begin position="1095"/>
        <end position="1113"/>
    </location>
</feature>
<proteinExistence type="predicted"/>
<evidence type="ECO:0000313" key="4">
    <source>
        <dbReference type="Proteomes" id="UP000801428"/>
    </source>
</evidence>
<feature type="compositionally biased region" description="Polar residues" evidence="1">
    <location>
        <begin position="138"/>
        <end position="151"/>
    </location>
</feature>
<comment type="caution">
    <text evidence="3">The sequence shown here is derived from an EMBL/GenBank/DDBJ whole genome shotgun (WGS) entry which is preliminary data.</text>
</comment>
<accession>A0A9P4T5G3</accession>
<reference evidence="3" key="1">
    <citation type="submission" date="2019-04" db="EMBL/GenBank/DDBJ databases">
        <title>Sequencing of skin fungus with MAO and IRED activity.</title>
        <authorList>
            <person name="Marsaioli A.J."/>
            <person name="Bonatto J.M.C."/>
            <person name="Reis Junior O."/>
        </authorList>
    </citation>
    <scope>NUCLEOTIDE SEQUENCE</scope>
    <source>
        <strain evidence="3">30M1</strain>
    </source>
</reference>
<evidence type="ECO:0000313" key="3">
    <source>
        <dbReference type="EMBL" id="KAF2995400.1"/>
    </source>
</evidence>
<protein>
    <submittedName>
        <fullName evidence="3">Uncharacterized protein</fullName>
    </submittedName>
</protein>
<dbReference type="OrthoDB" id="5361176at2759"/>
<name>A0A9P4T5G3_CURKU</name>
<keyword evidence="2" id="KW-0812">Transmembrane</keyword>
<keyword evidence="2" id="KW-1133">Transmembrane helix</keyword>
<evidence type="ECO:0000256" key="1">
    <source>
        <dbReference type="SAM" id="MobiDB-lite"/>
    </source>
</evidence>
<sequence>MESATNFLWSDRSLKDDIFIKPPKFDRNKESAHTYASFGEDGMTASINAFGHIMQISRYLGFGSSGFLCVDSKYWRPYWVEHRMDAILESSTDAERGFGLDFIDWSSYPMLSSGFMYDRWPRYVIERPEPPVLRTAPKSPSTEEGTPSGNDGNDPLPISSGFSLSIQYYCSGDTVVQKYQILVGNSGIPHDKINWGKVSLSCPANIRSLNFVDDLEWDEDDAAIRICATSDSSFMMVHSIPPEHFLEEERNQHSGTEHSVGQAQRKKGTEGKRPLAAALIISPFINDQPAAIDDEQCINLERFEGEAQLSITVAYTIKLLYSECQGLFGIKPDFDYLQRAASEPAINLSKDNLKNPIASSTTTALSWRFTALDSINILDEDAFLVSPKEIAAKEIAAKEKRVAEQWIAEITARMQGMNTVFCEEASFRRICFSSDIGFDYAFRRNLEHILSVCSIPIEMKHHHIPLSLQGSAIAITCGDIAGHRIGPRASLAAVQFLCSIFSYVDPFIFPGEKNSKARYQGIRVNNQTCEKLIESSQSVLLGNSSYNGLFAGQLGRNNVPETFDTELDRDDYWYRMFETSHVLWSSRNTIIADTSQATTSSPLPTSLLAFEDAAIKELTRVGQQMDKSVSFNILGPSSKNQMGVVTWLDDWLQAPPAFLDFTLSSKSITPNNNGDWQVILSRISRVPSEKAGVIIDVPKWSLGTEISRLQLSSLDLTKELNRQTVWNSKKRILWLPCCDDTVAQRCFDVSSSLEKESLPFFLERNLNREKHFYDNTSAEMNSWETELHLSFFGISGKEEGSLYELQPDCFLISATMSLRFSGDFSDRSWICYFLEPPTGKCENKTLGERLSPHKDAGIRVNLGVSKTHEYSRPAERSENRHKNRVAESWQQRKVLELLIYSKILEELRENTDSILRAIKRLALRLYNDEHQERVTNPFRTAVQDGHQLQRLGEKEDYAAIAKEWRRYIQILLVVEENLIDNIEKIDQWEQREDERQSQLPRWTDRDRRNHFAALHRLTILTQRQGRDIKRLRGDIRTFRQSLPSQLEFIREDISFQGSQNINLFTYVTVVFLPLGFATGVLSMNGLPSHGLLMNLVYLSLVAFGLTVLGLINARSVQTVTPLFLRFPQRLLKRMIFHRFGVPLISRLAQRKKQKDQEEEQCRRFQQETLNSVRVASTHGLPRSVTPKPPSILAPKTWEERYQEILDFSFLAAWRREKEKQSRVPIDEEGQESHDHGRYSLSAIFHRQQQDLDVELGNDAASTAEPLEVRVDGPVIDRDLYDKFTGPRLGRRATL</sequence>
<dbReference type="EMBL" id="SWKU01000033">
    <property type="protein sequence ID" value="KAF2995400.1"/>
    <property type="molecule type" value="Genomic_DNA"/>
</dbReference>
<dbReference type="Proteomes" id="UP000801428">
    <property type="component" value="Unassembled WGS sequence"/>
</dbReference>
<feature type="region of interest" description="Disordered" evidence="1">
    <location>
        <begin position="131"/>
        <end position="156"/>
    </location>
</feature>
<keyword evidence="2" id="KW-0472">Membrane</keyword>
<keyword evidence="4" id="KW-1185">Reference proteome</keyword>
<gene>
    <name evidence="3" type="ORF">E8E13_004654</name>
</gene>